<dbReference type="EMBL" id="JANRMS010000434">
    <property type="protein sequence ID" value="KAJ3539920.1"/>
    <property type="molecule type" value="Genomic_DNA"/>
</dbReference>
<protein>
    <submittedName>
        <fullName evidence="1">Uncharacterized protein</fullName>
    </submittedName>
</protein>
<name>A0ACC1SHH1_9HYPO</name>
<sequence>MSHDAHRQPEDGGSTVNCNTLKWLPLAPKVWIKLVQVSPDTGAYTVIVRAEEGGVLPRHRHLETAQIYIIKGVGDHPQTGHFSQGDFVTEHKGALHEPLVFEVETELLMISQGPSVFLDDNGNDLYAMDVPMLQRLAESAALPVVRACIFDMDGLLINSEDIYARCEDMLLEKYGKGPLPWSMKVRLQGRPGPVANEIFYSWAQLPVTPEEYFREKQGLWARYLPETKPLPGVADLLHRLHKAQYRVPHNNDAAQMNVEGAVFNRLHLALATSSQSDGFHLKTDHLQDLFSVFPPHCRILGDDPRLGRGRGKPLPDIFLIALRSINESLAPEERPIRPIECLVFEDSLSGVEAGRRAGRNPKTGAFTKQWHNRSYPSIDPSRPELSARGKNIVVTGGGTGIGRAMAFGFAAAGASCIALIGRRYEALESTAQEIRSRFPSILVLVECADIVQREQVEVALDQITARAGQLAVLCCNAGVVPRPEEVLSMTSEQLSRGFEVNVWGAINVVQCFHSRATAGGVVINTASGLAHTVPMDKMAAYSASKLASLKIMEYLATENPDLHIVNMHPGVVVTELSSQGGIGGDNEMVFDEPSLPGNFAVWLASPEAAFLRGKLVWANWDVDELMARATKIRESSLLTLNLQGLAP</sequence>
<organism evidence="1 2">
    <name type="scientific">Fusarium decemcellulare</name>
    <dbReference type="NCBI Taxonomy" id="57161"/>
    <lineage>
        <taxon>Eukaryota</taxon>
        <taxon>Fungi</taxon>
        <taxon>Dikarya</taxon>
        <taxon>Ascomycota</taxon>
        <taxon>Pezizomycotina</taxon>
        <taxon>Sordariomycetes</taxon>
        <taxon>Hypocreomycetidae</taxon>
        <taxon>Hypocreales</taxon>
        <taxon>Nectriaceae</taxon>
        <taxon>Fusarium</taxon>
        <taxon>Fusarium decemcellulare species complex</taxon>
    </lineage>
</organism>
<accession>A0ACC1SHH1</accession>
<comment type="caution">
    <text evidence="1">The sequence shown here is derived from an EMBL/GenBank/DDBJ whole genome shotgun (WGS) entry which is preliminary data.</text>
</comment>
<evidence type="ECO:0000313" key="1">
    <source>
        <dbReference type="EMBL" id="KAJ3539920.1"/>
    </source>
</evidence>
<reference evidence="1" key="1">
    <citation type="submission" date="2022-08" db="EMBL/GenBank/DDBJ databases">
        <title>Genome Sequence of Fusarium decemcellulare.</title>
        <authorList>
            <person name="Buettner E."/>
        </authorList>
    </citation>
    <scope>NUCLEOTIDE SEQUENCE</scope>
    <source>
        <strain evidence="1">Babe19</strain>
    </source>
</reference>
<gene>
    <name evidence="1" type="ORF">NM208_g5289</name>
</gene>
<proteinExistence type="predicted"/>
<keyword evidence="2" id="KW-1185">Reference proteome</keyword>
<dbReference type="Proteomes" id="UP001148629">
    <property type="component" value="Unassembled WGS sequence"/>
</dbReference>
<evidence type="ECO:0000313" key="2">
    <source>
        <dbReference type="Proteomes" id="UP001148629"/>
    </source>
</evidence>